<gene>
    <name evidence="3" type="ORF">ACH49Z_22455</name>
</gene>
<sequence>MLESHEPLRLIAPDTPATDPAELLAWNAVLDSYSTPRDLLDMLTLSFFGRGTQPYYRKSRLERVRPEAALRPPGSRISRSVVDTDSRSILVLGEGWTLRADRWTDKSAQVEVTAVSDELAERIVAESVRDAEEPVGDDRATVKMGFWHQGEHGAQRRALAVNTPEWPEIRDNYSDAVAAALDRLMALRPGDIRGRLLLLHGPPGTGKTTALRALARAWSDWCQADCVLDPEMLFAKPGYLMRAAMGAEGEDEEADRWRLLILEDCDELIHSEAKSSSGQGLSRLLNLTDGMLGQGRDVLVAISTNEDLSRLHPAVTRPGRCLAQLEVGRLSAGEARRWLGDRGAEAPAAGATLAELVALRDGTGRIAVHDAVPDTGMYL</sequence>
<accession>A0ABW7W1C2</accession>
<dbReference type="InterPro" id="IPR050747">
    <property type="entry name" value="Mitochondrial_chaperone_BCS1"/>
</dbReference>
<dbReference type="InterPro" id="IPR045969">
    <property type="entry name" value="DUF5925"/>
</dbReference>
<dbReference type="Proteomes" id="UP001611494">
    <property type="component" value="Unassembled WGS sequence"/>
</dbReference>
<dbReference type="PANTHER" id="PTHR23070">
    <property type="entry name" value="BCS1 AAA-TYPE ATPASE"/>
    <property type="match status" value="1"/>
</dbReference>
<dbReference type="Gene3D" id="3.40.50.300">
    <property type="entry name" value="P-loop containing nucleotide triphosphate hydrolases"/>
    <property type="match status" value="1"/>
</dbReference>
<comment type="caution">
    <text evidence="3">The sequence shown here is derived from an EMBL/GenBank/DDBJ whole genome shotgun (WGS) entry which is preliminary data.</text>
</comment>
<dbReference type="Pfam" id="PF00004">
    <property type="entry name" value="AAA"/>
    <property type="match status" value="1"/>
</dbReference>
<dbReference type="CDD" id="cd00009">
    <property type="entry name" value="AAA"/>
    <property type="match status" value="1"/>
</dbReference>
<feature type="domain" description="AAA+ ATPase" evidence="2">
    <location>
        <begin position="193"/>
        <end position="331"/>
    </location>
</feature>
<evidence type="ECO:0000313" key="4">
    <source>
        <dbReference type="Proteomes" id="UP001611494"/>
    </source>
</evidence>
<dbReference type="InterPro" id="IPR027417">
    <property type="entry name" value="P-loop_NTPase"/>
</dbReference>
<dbReference type="RefSeq" id="WP_039822766.1">
    <property type="nucleotide sequence ID" value="NZ_JBFAAV010000019.1"/>
</dbReference>
<organism evidence="3 4">
    <name type="scientific">Nocardia testacea</name>
    <dbReference type="NCBI Taxonomy" id="248551"/>
    <lineage>
        <taxon>Bacteria</taxon>
        <taxon>Bacillati</taxon>
        <taxon>Actinomycetota</taxon>
        <taxon>Actinomycetes</taxon>
        <taxon>Mycobacteriales</taxon>
        <taxon>Nocardiaceae</taxon>
        <taxon>Nocardia</taxon>
    </lineage>
</organism>
<name>A0ABW7W1C2_9NOCA</name>
<proteinExistence type="inferred from homology"/>
<dbReference type="Pfam" id="PF19347">
    <property type="entry name" value="DUF5925"/>
    <property type="match status" value="1"/>
</dbReference>
<comment type="similarity">
    <text evidence="1">Belongs to the AAA ATPase family. BCS1 subfamily.</text>
</comment>
<dbReference type="SMART" id="SM00382">
    <property type="entry name" value="AAA"/>
    <property type="match status" value="1"/>
</dbReference>
<evidence type="ECO:0000259" key="2">
    <source>
        <dbReference type="SMART" id="SM00382"/>
    </source>
</evidence>
<dbReference type="InterPro" id="IPR003959">
    <property type="entry name" value="ATPase_AAA_core"/>
</dbReference>
<evidence type="ECO:0000313" key="3">
    <source>
        <dbReference type="EMBL" id="MFI2232617.1"/>
    </source>
</evidence>
<dbReference type="EMBL" id="JBIRYL010000008">
    <property type="protein sequence ID" value="MFI2232617.1"/>
    <property type="molecule type" value="Genomic_DNA"/>
</dbReference>
<dbReference type="SUPFAM" id="SSF52540">
    <property type="entry name" value="P-loop containing nucleoside triphosphate hydrolases"/>
    <property type="match status" value="1"/>
</dbReference>
<keyword evidence="4" id="KW-1185">Reference proteome</keyword>
<protein>
    <submittedName>
        <fullName evidence="3">DUF5925 domain-containing protein</fullName>
    </submittedName>
</protein>
<reference evidence="3 4" key="1">
    <citation type="submission" date="2024-10" db="EMBL/GenBank/DDBJ databases">
        <title>The Natural Products Discovery Center: Release of the First 8490 Sequenced Strains for Exploring Actinobacteria Biosynthetic Diversity.</title>
        <authorList>
            <person name="Kalkreuter E."/>
            <person name="Kautsar S.A."/>
            <person name="Yang D."/>
            <person name="Bader C.D."/>
            <person name="Teijaro C.N."/>
            <person name="Fluegel L."/>
            <person name="Davis C.M."/>
            <person name="Simpson J.R."/>
            <person name="Lauterbach L."/>
            <person name="Steele A.D."/>
            <person name="Gui C."/>
            <person name="Meng S."/>
            <person name="Li G."/>
            <person name="Viehrig K."/>
            <person name="Ye F."/>
            <person name="Su P."/>
            <person name="Kiefer A.F."/>
            <person name="Nichols A."/>
            <person name="Cepeda A.J."/>
            <person name="Yan W."/>
            <person name="Fan B."/>
            <person name="Jiang Y."/>
            <person name="Adhikari A."/>
            <person name="Zheng C.-J."/>
            <person name="Schuster L."/>
            <person name="Cowan T.M."/>
            <person name="Smanski M.J."/>
            <person name="Chevrette M.G."/>
            <person name="De Carvalho L.P.S."/>
            <person name="Shen B."/>
        </authorList>
    </citation>
    <scope>NUCLEOTIDE SEQUENCE [LARGE SCALE GENOMIC DNA]</scope>
    <source>
        <strain evidence="3 4">NPDC019377</strain>
    </source>
</reference>
<evidence type="ECO:0000256" key="1">
    <source>
        <dbReference type="ARBA" id="ARBA00007448"/>
    </source>
</evidence>
<dbReference type="InterPro" id="IPR003593">
    <property type="entry name" value="AAA+_ATPase"/>
</dbReference>